<reference evidence="5 6" key="1">
    <citation type="submission" date="2015-08" db="EMBL/GenBank/DDBJ databases">
        <title>Antibacterial properties of a collection of Vibrionaceae strains.</title>
        <authorList>
            <person name="Giubergia S."/>
        </authorList>
    </citation>
    <scope>NUCLEOTIDE SEQUENCE [LARGE SCALE GENOMIC DNA]</scope>
    <source>
        <strain evidence="5 6">S0821</strain>
    </source>
</reference>
<dbReference type="Pfam" id="PF03472">
    <property type="entry name" value="Autoind_bind"/>
    <property type="match status" value="1"/>
</dbReference>
<evidence type="ECO:0000256" key="3">
    <source>
        <dbReference type="ARBA" id="ARBA00023163"/>
    </source>
</evidence>
<accession>A0A0Q2N7Y7</accession>
<keyword evidence="2" id="KW-0238">DNA-binding</keyword>
<dbReference type="InterPro" id="IPR036388">
    <property type="entry name" value="WH-like_DNA-bd_sf"/>
</dbReference>
<gene>
    <name evidence="5" type="ORF">AMR76_01205</name>
</gene>
<sequence>MQKILRLVQENQVITSYENLESTLAALNNIIDHEYFLFGLSLQPTLTTSETLITDNYPASWRQQYDEAGFMHVDPIVQYSMTNFLPIRWSQIPVASNQAHEMFEEARINGLKEGFSIPIHGLRGEFGMLSFATSDTRHYELNCDAIQTSQLIIPLLSHNIHNIARCHKDAAPRIELTARENQCLTWAAEGKSAWEIAKIIDTSERTVKFHIANACKKLGATNRYQAITKAILGGYINPYI</sequence>
<dbReference type="PANTHER" id="PTHR44688:SF16">
    <property type="entry name" value="DNA-BINDING TRANSCRIPTIONAL ACTIVATOR DEVR_DOSR"/>
    <property type="match status" value="1"/>
</dbReference>
<dbReference type="InterPro" id="IPR036693">
    <property type="entry name" value="TF_LuxR_autoind-bd_dom_sf"/>
</dbReference>
<evidence type="ECO:0000313" key="6">
    <source>
        <dbReference type="Proteomes" id="UP000051221"/>
    </source>
</evidence>
<evidence type="ECO:0000256" key="2">
    <source>
        <dbReference type="ARBA" id="ARBA00023125"/>
    </source>
</evidence>
<keyword evidence="1" id="KW-0805">Transcription regulation</keyword>
<dbReference type="InterPro" id="IPR000792">
    <property type="entry name" value="Tscrpt_reg_LuxR_C"/>
</dbReference>
<dbReference type="OrthoDB" id="9774661at2"/>
<evidence type="ECO:0000256" key="1">
    <source>
        <dbReference type="ARBA" id="ARBA00023015"/>
    </source>
</evidence>
<dbReference type="Proteomes" id="UP000051221">
    <property type="component" value="Unassembled WGS sequence"/>
</dbReference>
<dbReference type="InParanoid" id="A0A0Q2N7Y7"/>
<evidence type="ECO:0000313" key="5">
    <source>
        <dbReference type="EMBL" id="KQH87935.1"/>
    </source>
</evidence>
<comment type="caution">
    <text evidence="5">The sequence shown here is derived from an EMBL/GenBank/DDBJ whole genome shotgun (WGS) entry which is preliminary data.</text>
</comment>
<feature type="domain" description="HTH luxR-type" evidence="4">
    <location>
        <begin position="169"/>
        <end position="234"/>
    </location>
</feature>
<dbReference type="AlphaFoldDB" id="A0A0Q2N7Y7"/>
<dbReference type="GO" id="GO:0006355">
    <property type="term" value="P:regulation of DNA-templated transcription"/>
    <property type="evidence" value="ECO:0007669"/>
    <property type="project" value="InterPro"/>
</dbReference>
<protein>
    <submittedName>
        <fullName evidence="5">Transcriptional regulator</fullName>
    </submittedName>
</protein>
<dbReference type="PANTHER" id="PTHR44688">
    <property type="entry name" value="DNA-BINDING TRANSCRIPTIONAL ACTIVATOR DEVR_DOSR"/>
    <property type="match status" value="1"/>
</dbReference>
<dbReference type="EMBL" id="LKHS01000001">
    <property type="protein sequence ID" value="KQH87935.1"/>
    <property type="molecule type" value="Genomic_DNA"/>
</dbReference>
<dbReference type="InterPro" id="IPR005143">
    <property type="entry name" value="TF_LuxR_autoind-bd_dom"/>
</dbReference>
<dbReference type="Pfam" id="PF00196">
    <property type="entry name" value="GerE"/>
    <property type="match status" value="1"/>
</dbReference>
<dbReference type="PROSITE" id="PS50043">
    <property type="entry name" value="HTH_LUXR_2"/>
    <property type="match status" value="1"/>
</dbReference>
<dbReference type="RefSeq" id="WP_055465005.1">
    <property type="nucleotide sequence ID" value="NZ_CAWQRI010000075.1"/>
</dbReference>
<evidence type="ECO:0000259" key="4">
    <source>
        <dbReference type="PROSITE" id="PS50043"/>
    </source>
</evidence>
<dbReference type="CDD" id="cd06170">
    <property type="entry name" value="LuxR_C_like"/>
    <property type="match status" value="1"/>
</dbReference>
<proteinExistence type="predicted"/>
<keyword evidence="6" id="KW-1185">Reference proteome</keyword>
<dbReference type="SUPFAM" id="SSF46894">
    <property type="entry name" value="C-terminal effector domain of the bipartite response regulators"/>
    <property type="match status" value="1"/>
</dbReference>
<dbReference type="SMART" id="SM00421">
    <property type="entry name" value="HTH_LUXR"/>
    <property type="match status" value="1"/>
</dbReference>
<dbReference type="Gene3D" id="1.10.10.10">
    <property type="entry name" value="Winged helix-like DNA-binding domain superfamily/Winged helix DNA-binding domain"/>
    <property type="match status" value="1"/>
</dbReference>
<dbReference type="GO" id="GO:0003677">
    <property type="term" value="F:DNA binding"/>
    <property type="evidence" value="ECO:0007669"/>
    <property type="project" value="UniProtKB-KW"/>
</dbReference>
<keyword evidence="3" id="KW-0804">Transcription</keyword>
<dbReference type="FunCoup" id="A0A0Q2N7Y7">
    <property type="interactions" value="201"/>
</dbReference>
<organism evidence="5 6">
    <name type="scientific">Vibrio furnissii</name>
    <dbReference type="NCBI Taxonomy" id="29494"/>
    <lineage>
        <taxon>Bacteria</taxon>
        <taxon>Pseudomonadati</taxon>
        <taxon>Pseudomonadota</taxon>
        <taxon>Gammaproteobacteria</taxon>
        <taxon>Vibrionales</taxon>
        <taxon>Vibrionaceae</taxon>
        <taxon>Vibrio</taxon>
    </lineage>
</organism>
<name>A0A0Q2N7Y7_VIBFU</name>
<dbReference type="SUPFAM" id="SSF75516">
    <property type="entry name" value="Pheromone-binding domain of LuxR-like quorum-sensing transcription factors"/>
    <property type="match status" value="1"/>
</dbReference>
<dbReference type="InterPro" id="IPR016032">
    <property type="entry name" value="Sig_transdc_resp-reg_C-effctor"/>
</dbReference>
<dbReference type="PRINTS" id="PR00038">
    <property type="entry name" value="HTHLUXR"/>
</dbReference>
<dbReference type="Gene3D" id="3.30.450.80">
    <property type="entry name" value="Transcription factor LuxR-like, autoinducer-binding domain"/>
    <property type="match status" value="1"/>
</dbReference>